<reference evidence="2" key="1">
    <citation type="submission" date="2021-02" db="EMBL/GenBank/DDBJ databases">
        <title>Thiocyanate and organic carbon inputs drive convergent selection for specific autotrophic Afipia and Thiobacillus strains within complex microbiomes.</title>
        <authorList>
            <person name="Huddy R.J."/>
            <person name="Sachdeva R."/>
            <person name="Kadzinga F."/>
            <person name="Kantor R.S."/>
            <person name="Harrison S.T.L."/>
            <person name="Banfield J.F."/>
        </authorList>
    </citation>
    <scope>NUCLEOTIDE SEQUENCE</scope>
    <source>
        <strain evidence="2">SCN18_13_7_16_R3_B_64_19</strain>
    </source>
</reference>
<keyword evidence="1" id="KW-0175">Coiled coil</keyword>
<accession>A0A8I1MY17</accession>
<dbReference type="AlphaFoldDB" id="A0A8I1MY17"/>
<sequence length="196" mass="23087">MNSKHIDPEFLVALHDKHAEWNKKYNLSRGVRGLQASHQELKDFYKEVHRLQSLDYTGKATEYLKSQLEPKSKLGWVPLKLIFGLVDKFMGRFAKLQKKLIQAKKNLDDLRKKQVQDYYDWQKYKESHRKYTTELPYLAKKVEQQAKEIEKMRLELVQAQLKAQVLEIKPGPDHKPKLEPKIEPVATRKAGMSFGR</sequence>
<feature type="coiled-coil region" evidence="1">
    <location>
        <begin position="139"/>
        <end position="169"/>
    </location>
</feature>
<name>A0A8I1MY17_THIA3</name>
<dbReference type="RefSeq" id="WP_276732976.1">
    <property type="nucleotide sequence ID" value="NZ_JAFKMR010000040.1"/>
</dbReference>
<comment type="caution">
    <text evidence="2">The sequence shown here is derived from an EMBL/GenBank/DDBJ whole genome shotgun (WGS) entry which is preliminary data.</text>
</comment>
<protein>
    <submittedName>
        <fullName evidence="2">Uncharacterized protein</fullName>
    </submittedName>
</protein>
<evidence type="ECO:0000313" key="2">
    <source>
        <dbReference type="EMBL" id="MBN8745751.1"/>
    </source>
</evidence>
<organism evidence="2 3">
    <name type="scientific">Thiomonas arsenitoxydans (strain DSM 22701 / CIP 110005 / 3As)</name>
    <dbReference type="NCBI Taxonomy" id="426114"/>
    <lineage>
        <taxon>Bacteria</taxon>
        <taxon>Pseudomonadati</taxon>
        <taxon>Pseudomonadota</taxon>
        <taxon>Betaproteobacteria</taxon>
        <taxon>Burkholderiales</taxon>
        <taxon>Thiomonas</taxon>
    </lineage>
</organism>
<gene>
    <name evidence="2" type="ORF">J0I24_15880</name>
</gene>
<dbReference type="Proteomes" id="UP000664800">
    <property type="component" value="Unassembled WGS sequence"/>
</dbReference>
<evidence type="ECO:0000256" key="1">
    <source>
        <dbReference type="SAM" id="Coils"/>
    </source>
</evidence>
<dbReference type="EMBL" id="JAFKMR010000040">
    <property type="protein sequence ID" value="MBN8745751.1"/>
    <property type="molecule type" value="Genomic_DNA"/>
</dbReference>
<proteinExistence type="predicted"/>
<evidence type="ECO:0000313" key="3">
    <source>
        <dbReference type="Proteomes" id="UP000664800"/>
    </source>
</evidence>